<evidence type="ECO:0000313" key="2">
    <source>
        <dbReference type="EMBL" id="CAA9539041.1"/>
    </source>
</evidence>
<protein>
    <submittedName>
        <fullName evidence="2">Uncharacterized protein</fullName>
    </submittedName>
</protein>
<accession>A0A6J4U4N8</accession>
<feature type="region of interest" description="Disordered" evidence="1">
    <location>
        <begin position="1"/>
        <end position="303"/>
    </location>
</feature>
<feature type="non-terminal residue" evidence="2">
    <location>
        <position position="303"/>
    </location>
</feature>
<dbReference type="AlphaFoldDB" id="A0A6J4U4N8"/>
<evidence type="ECO:0000256" key="1">
    <source>
        <dbReference type="SAM" id="MobiDB-lite"/>
    </source>
</evidence>
<sequence>GTAASEATPFCGHGQSPPGPRRRAGPGRRRSDCAAGVRPQARRRRGDAVGGRGGTSCRPFFFPAQPCHAARGTGARGGRDRGPPGGFVGAVAHVDRGRRRWEDPPRRRGRAGGAGISRRFGRGCVRRARVRGRPRAHLADHRQGPGAKGAEPTEPARGPAGAPAGPAPAPRARQPRAPSRGGPRAGVARRGLPRTHRAGDQPGAPAHQGGARVPRASRGVAPHHQKPDGRSGPADTIRKALPGARPGRLSRVRDHRGERRRRGAGLLAARRDTPGAGAGGGEGEVHGARGAPHPPGPGALDGL</sequence>
<gene>
    <name evidence="2" type="ORF">AVDCRST_MAG05-5190</name>
</gene>
<feature type="non-terminal residue" evidence="2">
    <location>
        <position position="1"/>
    </location>
</feature>
<proteinExistence type="predicted"/>
<feature type="compositionally biased region" description="Basic residues" evidence="1">
    <location>
        <begin position="119"/>
        <end position="136"/>
    </location>
</feature>
<reference evidence="2" key="1">
    <citation type="submission" date="2020-02" db="EMBL/GenBank/DDBJ databases">
        <authorList>
            <person name="Meier V. D."/>
        </authorList>
    </citation>
    <scope>NUCLEOTIDE SEQUENCE</scope>
    <source>
        <strain evidence="2">AVDCRST_MAG05</strain>
    </source>
</reference>
<organism evidence="2">
    <name type="scientific">uncultured Rubrobacteraceae bacterium</name>
    <dbReference type="NCBI Taxonomy" id="349277"/>
    <lineage>
        <taxon>Bacteria</taxon>
        <taxon>Bacillati</taxon>
        <taxon>Actinomycetota</taxon>
        <taxon>Rubrobacteria</taxon>
        <taxon>Rubrobacterales</taxon>
        <taxon>Rubrobacteraceae</taxon>
        <taxon>environmental samples</taxon>
    </lineage>
</organism>
<dbReference type="EMBL" id="CADCVM010000550">
    <property type="protein sequence ID" value="CAA9539041.1"/>
    <property type="molecule type" value="Genomic_DNA"/>
</dbReference>
<feature type="compositionally biased region" description="Low complexity" evidence="1">
    <location>
        <begin position="155"/>
        <end position="190"/>
    </location>
</feature>
<name>A0A6J4U4N8_9ACTN</name>